<dbReference type="SUPFAM" id="SSF58104">
    <property type="entry name" value="Methyl-accepting chemotaxis protein (MCP) signaling domain"/>
    <property type="match status" value="1"/>
</dbReference>
<dbReference type="Gene3D" id="6.10.340.10">
    <property type="match status" value="1"/>
</dbReference>
<dbReference type="EMBL" id="FQZD01000007">
    <property type="protein sequence ID" value="SHI74700.1"/>
    <property type="molecule type" value="Genomic_DNA"/>
</dbReference>
<evidence type="ECO:0000313" key="9">
    <source>
        <dbReference type="Proteomes" id="UP000322917"/>
    </source>
</evidence>
<dbReference type="InterPro" id="IPR024478">
    <property type="entry name" value="HlyB_4HB_MCP"/>
</dbReference>
<evidence type="ECO:0000256" key="3">
    <source>
        <dbReference type="PROSITE-ProRule" id="PRU00284"/>
    </source>
</evidence>
<feature type="domain" description="Methyl-accepting transducer" evidence="6">
    <location>
        <begin position="283"/>
        <end position="519"/>
    </location>
</feature>
<feature type="coiled-coil region" evidence="4">
    <location>
        <begin position="259"/>
        <end position="318"/>
    </location>
</feature>
<dbReference type="Pfam" id="PF00672">
    <property type="entry name" value="HAMP"/>
    <property type="match status" value="1"/>
</dbReference>
<sequence>MLRNLKTSVKILSLIILMTLSLLIVGYLGHYATTNMATSLNDMYNNRLLPIQWLNSVRAESRINENLTLAIFLSQDKAKQAVLLKEIGEHKAKVESLLSDYSQAKLDSYEAQTVPQVMEEMKAYRGEWQRALDLAMAGRQAEGYAYFTQNAAGHLESLNKLLDELVEHNSKIAAEEKTANNALAVYNDRLGLAATLVTVLIALGMGWLISRLIAVPLNQMVSQVKQLAAGNLADRQATVVYEDEVGQLSKEVNVMAGHLRNLVVNITQTAEQLAAASEELTAGTDQAAQATEDVTVTIAEVAQDAQEQSNAIEDATNIVMQMSTAIEQIAGNANTVSGAASKTAEAATAGSQSADLVSVQMESIEETVGASAQAVEKLGERSKEIGQIVDTISGIASQTNLLALNAAIEAARAGEQGRGFAVVAEEVRKLAEQAQEAASQIATMIGEVQAETSRAVTAMNEGSQQVKTGAEVVVNAGKGFKEIVSLIDDVSSQVMEISSAIQQLSAGSQQIVTAMRNIDDIGKKSASRTQTVSSAIEEHSASIEEISSSSQELSIMAEKLQGAVHKFKV</sequence>
<dbReference type="Gene3D" id="1.10.287.950">
    <property type="entry name" value="Methyl-accepting chemotaxis protein"/>
    <property type="match status" value="1"/>
</dbReference>
<reference evidence="8 9" key="1">
    <citation type="submission" date="2016-11" db="EMBL/GenBank/DDBJ databases">
        <authorList>
            <person name="Varghese N."/>
            <person name="Submissions S."/>
        </authorList>
    </citation>
    <scope>NUCLEOTIDE SEQUENCE [LARGE SCALE GENOMIC DNA]</scope>
    <source>
        <strain evidence="8 9">DSM 15287</strain>
    </source>
</reference>
<dbReference type="CDD" id="cd11386">
    <property type="entry name" value="MCP_signal"/>
    <property type="match status" value="1"/>
</dbReference>
<dbReference type="AlphaFoldDB" id="A0A1M6DND1"/>
<evidence type="ECO:0000313" key="8">
    <source>
        <dbReference type="EMBL" id="SHI74700.1"/>
    </source>
</evidence>
<evidence type="ECO:0000256" key="2">
    <source>
        <dbReference type="ARBA" id="ARBA00029447"/>
    </source>
</evidence>
<dbReference type="GO" id="GO:0004888">
    <property type="term" value="F:transmembrane signaling receptor activity"/>
    <property type="evidence" value="ECO:0007669"/>
    <property type="project" value="InterPro"/>
</dbReference>
<dbReference type="InterPro" id="IPR003660">
    <property type="entry name" value="HAMP_dom"/>
</dbReference>
<proteinExistence type="inferred from homology"/>
<feature type="domain" description="HAMP" evidence="7">
    <location>
        <begin position="211"/>
        <end position="264"/>
    </location>
</feature>
<keyword evidence="5" id="KW-0812">Transmembrane</keyword>
<comment type="similarity">
    <text evidence="2">Belongs to the methyl-accepting chemotaxis (MCP) protein family.</text>
</comment>
<evidence type="ECO:0000256" key="5">
    <source>
        <dbReference type="SAM" id="Phobius"/>
    </source>
</evidence>
<evidence type="ECO:0000256" key="4">
    <source>
        <dbReference type="SAM" id="Coils"/>
    </source>
</evidence>
<dbReference type="GO" id="GO:0016020">
    <property type="term" value="C:membrane"/>
    <property type="evidence" value="ECO:0007669"/>
    <property type="project" value="InterPro"/>
</dbReference>
<evidence type="ECO:0000259" key="7">
    <source>
        <dbReference type="PROSITE" id="PS50885"/>
    </source>
</evidence>
<dbReference type="Proteomes" id="UP000322917">
    <property type="component" value="Unassembled WGS sequence"/>
</dbReference>
<keyword evidence="4" id="KW-0175">Coiled coil</keyword>
<feature type="transmembrane region" description="Helical" evidence="5">
    <location>
        <begin position="12"/>
        <end position="33"/>
    </location>
</feature>
<dbReference type="InterPro" id="IPR004089">
    <property type="entry name" value="MCPsignal_dom"/>
</dbReference>
<keyword evidence="1 3" id="KW-0807">Transducer</keyword>
<keyword evidence="9" id="KW-1185">Reference proteome</keyword>
<dbReference type="PANTHER" id="PTHR32089:SF112">
    <property type="entry name" value="LYSOZYME-LIKE PROTEIN-RELATED"/>
    <property type="match status" value="1"/>
</dbReference>
<keyword evidence="5" id="KW-0472">Membrane</keyword>
<dbReference type="Pfam" id="PF00015">
    <property type="entry name" value="MCPsignal"/>
    <property type="match status" value="1"/>
</dbReference>
<name>A0A1M6DND1_9FIRM</name>
<dbReference type="FunFam" id="1.10.287.950:FF:000001">
    <property type="entry name" value="Methyl-accepting chemotaxis sensory transducer"/>
    <property type="match status" value="1"/>
</dbReference>
<dbReference type="GO" id="GO:0007165">
    <property type="term" value="P:signal transduction"/>
    <property type="evidence" value="ECO:0007669"/>
    <property type="project" value="UniProtKB-KW"/>
</dbReference>
<keyword evidence="5" id="KW-1133">Transmembrane helix</keyword>
<accession>A0A1M6DND1</accession>
<evidence type="ECO:0000259" key="6">
    <source>
        <dbReference type="PROSITE" id="PS50111"/>
    </source>
</evidence>
<dbReference type="CDD" id="cd06225">
    <property type="entry name" value="HAMP"/>
    <property type="match status" value="1"/>
</dbReference>
<dbReference type="InterPro" id="IPR004090">
    <property type="entry name" value="Chemotax_Me-accpt_rcpt"/>
</dbReference>
<dbReference type="PRINTS" id="PR00260">
    <property type="entry name" value="CHEMTRNSDUCR"/>
</dbReference>
<dbReference type="RefSeq" id="WP_223191616.1">
    <property type="nucleotide sequence ID" value="NZ_FQZD01000007.1"/>
</dbReference>
<dbReference type="Pfam" id="PF12729">
    <property type="entry name" value="4HB_MCP_1"/>
    <property type="match status" value="1"/>
</dbReference>
<dbReference type="SMART" id="SM00283">
    <property type="entry name" value="MA"/>
    <property type="match status" value="1"/>
</dbReference>
<protein>
    <submittedName>
        <fullName evidence="8">Methyl-accepting chemotaxis protein</fullName>
    </submittedName>
</protein>
<dbReference type="GO" id="GO:0006935">
    <property type="term" value="P:chemotaxis"/>
    <property type="evidence" value="ECO:0007669"/>
    <property type="project" value="InterPro"/>
</dbReference>
<dbReference type="PANTHER" id="PTHR32089">
    <property type="entry name" value="METHYL-ACCEPTING CHEMOTAXIS PROTEIN MCPB"/>
    <property type="match status" value="1"/>
</dbReference>
<evidence type="ECO:0000256" key="1">
    <source>
        <dbReference type="ARBA" id="ARBA00023224"/>
    </source>
</evidence>
<dbReference type="SMART" id="SM00304">
    <property type="entry name" value="HAMP"/>
    <property type="match status" value="1"/>
</dbReference>
<gene>
    <name evidence="8" type="ORF">SAMN02745170_00943</name>
</gene>
<organism evidence="8 9">
    <name type="scientific">Propionispora hippei DSM 15287</name>
    <dbReference type="NCBI Taxonomy" id="1123003"/>
    <lineage>
        <taxon>Bacteria</taxon>
        <taxon>Bacillati</taxon>
        <taxon>Bacillota</taxon>
        <taxon>Negativicutes</taxon>
        <taxon>Selenomonadales</taxon>
        <taxon>Sporomusaceae</taxon>
        <taxon>Propionispora</taxon>
    </lineage>
</organism>
<dbReference type="PROSITE" id="PS50111">
    <property type="entry name" value="CHEMOTAXIS_TRANSDUC_2"/>
    <property type="match status" value="1"/>
</dbReference>
<dbReference type="PROSITE" id="PS50885">
    <property type="entry name" value="HAMP"/>
    <property type="match status" value="1"/>
</dbReference>